<organism evidence="1 2">
    <name type="scientific">Punica granatum</name>
    <name type="common">Pomegranate</name>
    <dbReference type="NCBI Taxonomy" id="22663"/>
    <lineage>
        <taxon>Eukaryota</taxon>
        <taxon>Viridiplantae</taxon>
        <taxon>Streptophyta</taxon>
        <taxon>Embryophyta</taxon>
        <taxon>Tracheophyta</taxon>
        <taxon>Spermatophyta</taxon>
        <taxon>Magnoliopsida</taxon>
        <taxon>eudicotyledons</taxon>
        <taxon>Gunneridae</taxon>
        <taxon>Pentapetalae</taxon>
        <taxon>rosids</taxon>
        <taxon>malvids</taxon>
        <taxon>Myrtales</taxon>
        <taxon>Lythraceae</taxon>
        <taxon>Punica</taxon>
    </lineage>
</organism>
<reference evidence="1 2" key="1">
    <citation type="submission" date="2017-11" db="EMBL/GenBank/DDBJ databases">
        <title>De-novo sequencing of pomegranate (Punica granatum L.) genome.</title>
        <authorList>
            <person name="Akparov Z."/>
            <person name="Amiraslanov A."/>
            <person name="Hajiyeva S."/>
            <person name="Abbasov M."/>
            <person name="Kaur K."/>
            <person name="Hamwieh A."/>
            <person name="Solovyev V."/>
            <person name="Salamov A."/>
            <person name="Braich B."/>
            <person name="Kosarev P."/>
            <person name="Mahmoud A."/>
            <person name="Hajiyev E."/>
            <person name="Babayeva S."/>
            <person name="Izzatullayeva V."/>
            <person name="Mammadov A."/>
            <person name="Mammadov A."/>
            <person name="Sharifova S."/>
            <person name="Ojaghi J."/>
            <person name="Eynullazada K."/>
            <person name="Bayramov B."/>
            <person name="Abdulazimova A."/>
            <person name="Shahmuradov I."/>
        </authorList>
    </citation>
    <scope>NUCLEOTIDE SEQUENCE [LARGE SCALE GENOMIC DNA]</scope>
    <source>
        <strain evidence="2">cv. AG2017</strain>
        <tissue evidence="1">Leaf</tissue>
    </source>
</reference>
<dbReference type="EMBL" id="PGOL01003664">
    <property type="protein sequence ID" value="PKI40121.1"/>
    <property type="molecule type" value="Genomic_DNA"/>
</dbReference>
<evidence type="ECO:0000313" key="2">
    <source>
        <dbReference type="Proteomes" id="UP000233551"/>
    </source>
</evidence>
<name>A0A2I0I816_PUNGR</name>
<dbReference type="AlphaFoldDB" id="A0A2I0I816"/>
<comment type="caution">
    <text evidence="1">The sequence shown here is derived from an EMBL/GenBank/DDBJ whole genome shotgun (WGS) entry which is preliminary data.</text>
</comment>
<dbReference type="Proteomes" id="UP000233551">
    <property type="component" value="Unassembled WGS sequence"/>
</dbReference>
<proteinExistence type="predicted"/>
<sequence length="79" mass="9113">MAAFQRGLRNEDLAKSLVITPPSNFTDIFACAQKFMTVEEYILTWKKKKHVVRAVFVEVRGSWLTCGQDPIFHDPDKIQ</sequence>
<protein>
    <submittedName>
        <fullName evidence="1">Uncharacterized protein</fullName>
    </submittedName>
</protein>
<gene>
    <name evidence="1" type="ORF">CRG98_039493</name>
</gene>
<accession>A0A2I0I816</accession>
<keyword evidence="2" id="KW-1185">Reference proteome</keyword>
<evidence type="ECO:0000313" key="1">
    <source>
        <dbReference type="EMBL" id="PKI40121.1"/>
    </source>
</evidence>